<accession>A0A4U8WDR8</accession>
<organism evidence="1 2">
    <name type="scientific">Nocardia cyriacigeorgica</name>
    <dbReference type="NCBI Taxonomy" id="135487"/>
    <lineage>
        <taxon>Bacteria</taxon>
        <taxon>Bacillati</taxon>
        <taxon>Actinomycetota</taxon>
        <taxon>Actinomycetes</taxon>
        <taxon>Mycobacteriales</taxon>
        <taxon>Nocardiaceae</taxon>
        <taxon>Nocardia</taxon>
    </lineage>
</organism>
<proteinExistence type="predicted"/>
<dbReference type="AlphaFoldDB" id="A0A4U8WDR8"/>
<name>A0A4U8WDR8_9NOCA</name>
<dbReference type="EMBL" id="LR215973">
    <property type="protein sequence ID" value="VFB00638.1"/>
    <property type="molecule type" value="Genomic_DNA"/>
</dbReference>
<dbReference type="Proteomes" id="UP000290439">
    <property type="component" value="Chromosome"/>
</dbReference>
<gene>
    <name evidence="1" type="ORF">NCTC10797_04439</name>
</gene>
<sequence>MSNRLLLIARHPVTRAVFRCAVRCAVEAIRQVATTPAARESERSRRE</sequence>
<reference evidence="1 2" key="1">
    <citation type="submission" date="2019-02" db="EMBL/GenBank/DDBJ databases">
        <authorList>
            <consortium name="Pathogen Informatics"/>
        </authorList>
    </citation>
    <scope>NUCLEOTIDE SEQUENCE [LARGE SCALE GENOMIC DNA]</scope>
    <source>
        <strain evidence="1 2">3012STDY6756504</strain>
    </source>
</reference>
<protein>
    <submittedName>
        <fullName evidence="1">Uncharacterized protein</fullName>
    </submittedName>
</protein>
<dbReference type="RefSeq" id="WP_195053114.1">
    <property type="nucleotide sequence ID" value="NZ_JADLSG010000026.1"/>
</dbReference>
<evidence type="ECO:0000313" key="2">
    <source>
        <dbReference type="Proteomes" id="UP000290439"/>
    </source>
</evidence>
<evidence type="ECO:0000313" key="1">
    <source>
        <dbReference type="EMBL" id="VFB00638.1"/>
    </source>
</evidence>